<feature type="non-terminal residue" evidence="1">
    <location>
        <position position="152"/>
    </location>
</feature>
<protein>
    <submittedName>
        <fullName evidence="1">Uncharacterized protein</fullName>
    </submittedName>
</protein>
<evidence type="ECO:0000313" key="1">
    <source>
        <dbReference type="EMBL" id="CAG7831974.1"/>
    </source>
</evidence>
<comment type="caution">
    <text evidence="1">The sequence shown here is derived from an EMBL/GenBank/DDBJ whole genome shotgun (WGS) entry which is preliminary data.</text>
</comment>
<keyword evidence="2" id="KW-1185">Reference proteome</keyword>
<dbReference type="Proteomes" id="UP000708208">
    <property type="component" value="Unassembled WGS sequence"/>
</dbReference>
<dbReference type="AlphaFoldDB" id="A0A8J2PSD4"/>
<dbReference type="OrthoDB" id="6770332at2759"/>
<sequence>MFPQTKIIEEDLPAQRFLWREMDRKRAPDEYVMSRMIFGSVSSPCSAQYVKNRNAQDFSQEFPDAVHAIITQHYMDDYYDSAETEAEAVTKIQSVIHVHYRGGYKIRNWSSSSKEVLGEIPAELRCTGDKVLNSEFDLPNERVLGMSWNPTN</sequence>
<organism evidence="1 2">
    <name type="scientific">Allacma fusca</name>
    <dbReference type="NCBI Taxonomy" id="39272"/>
    <lineage>
        <taxon>Eukaryota</taxon>
        <taxon>Metazoa</taxon>
        <taxon>Ecdysozoa</taxon>
        <taxon>Arthropoda</taxon>
        <taxon>Hexapoda</taxon>
        <taxon>Collembola</taxon>
        <taxon>Symphypleona</taxon>
        <taxon>Sminthuridae</taxon>
        <taxon>Allacma</taxon>
    </lineage>
</organism>
<dbReference type="EMBL" id="CAJVCH010562924">
    <property type="protein sequence ID" value="CAG7831974.1"/>
    <property type="molecule type" value="Genomic_DNA"/>
</dbReference>
<evidence type="ECO:0000313" key="2">
    <source>
        <dbReference type="Proteomes" id="UP000708208"/>
    </source>
</evidence>
<accession>A0A8J2PSD4</accession>
<reference evidence="1" key="1">
    <citation type="submission" date="2021-06" db="EMBL/GenBank/DDBJ databases">
        <authorList>
            <person name="Hodson N. C."/>
            <person name="Mongue J. A."/>
            <person name="Jaron S. K."/>
        </authorList>
    </citation>
    <scope>NUCLEOTIDE SEQUENCE</scope>
</reference>
<dbReference type="PANTHER" id="PTHR47331">
    <property type="entry name" value="PHD-TYPE DOMAIN-CONTAINING PROTEIN"/>
    <property type="match status" value="1"/>
</dbReference>
<proteinExistence type="predicted"/>
<name>A0A8J2PSD4_9HEXA</name>
<gene>
    <name evidence="1" type="ORF">AFUS01_LOCUS41690</name>
</gene>